<name>A0A915KGF0_ROMCU</name>
<dbReference type="WBParaSite" id="nRc.2.0.1.t37051-RA">
    <property type="protein sequence ID" value="nRc.2.0.1.t37051-RA"/>
    <property type="gene ID" value="nRc.2.0.1.g37051"/>
</dbReference>
<protein>
    <submittedName>
        <fullName evidence="2">Maturase K</fullName>
    </submittedName>
</protein>
<keyword evidence="1" id="KW-1185">Reference proteome</keyword>
<evidence type="ECO:0000313" key="2">
    <source>
        <dbReference type="WBParaSite" id="nRc.2.0.1.t37051-RA"/>
    </source>
</evidence>
<dbReference type="AlphaFoldDB" id="A0A915KGF0"/>
<accession>A0A915KGF0</accession>
<sequence>LSSKKFRKGYSTIFQARGKSPGSQILISLLTLLDAEFVGVFDAIMTETACDRRVTFARDIKWYI</sequence>
<reference evidence="2" key="1">
    <citation type="submission" date="2022-11" db="UniProtKB">
        <authorList>
            <consortium name="WormBaseParasite"/>
        </authorList>
    </citation>
    <scope>IDENTIFICATION</scope>
</reference>
<evidence type="ECO:0000313" key="1">
    <source>
        <dbReference type="Proteomes" id="UP000887565"/>
    </source>
</evidence>
<proteinExistence type="predicted"/>
<organism evidence="1 2">
    <name type="scientific">Romanomermis culicivorax</name>
    <name type="common">Nematode worm</name>
    <dbReference type="NCBI Taxonomy" id="13658"/>
    <lineage>
        <taxon>Eukaryota</taxon>
        <taxon>Metazoa</taxon>
        <taxon>Ecdysozoa</taxon>
        <taxon>Nematoda</taxon>
        <taxon>Enoplea</taxon>
        <taxon>Dorylaimia</taxon>
        <taxon>Mermithida</taxon>
        <taxon>Mermithoidea</taxon>
        <taxon>Mermithidae</taxon>
        <taxon>Romanomermis</taxon>
    </lineage>
</organism>
<dbReference type="Proteomes" id="UP000887565">
    <property type="component" value="Unplaced"/>
</dbReference>